<name>A0ACA9SPC8_9GLOM</name>
<organism evidence="1 2">
    <name type="scientific">Racocetra persica</name>
    <dbReference type="NCBI Taxonomy" id="160502"/>
    <lineage>
        <taxon>Eukaryota</taxon>
        <taxon>Fungi</taxon>
        <taxon>Fungi incertae sedis</taxon>
        <taxon>Mucoromycota</taxon>
        <taxon>Glomeromycotina</taxon>
        <taxon>Glomeromycetes</taxon>
        <taxon>Diversisporales</taxon>
        <taxon>Gigasporaceae</taxon>
        <taxon>Racocetra</taxon>
    </lineage>
</organism>
<reference evidence="1" key="1">
    <citation type="submission" date="2021-06" db="EMBL/GenBank/DDBJ databases">
        <authorList>
            <person name="Kallberg Y."/>
            <person name="Tangrot J."/>
            <person name="Rosling A."/>
        </authorList>
    </citation>
    <scope>NUCLEOTIDE SEQUENCE</scope>
    <source>
        <strain evidence="1">MA461A</strain>
    </source>
</reference>
<sequence length="67" mass="7578">AASCSIPYIYNSVPLMAKDKTGKVVPWNPSGDYRHLFMVLKFLKFLCSVNNFGTRIKVIDGLMDPLR</sequence>
<dbReference type="EMBL" id="CAJVQC010140845">
    <property type="protein sequence ID" value="CAG8844041.1"/>
    <property type="molecule type" value="Genomic_DNA"/>
</dbReference>
<proteinExistence type="predicted"/>
<accession>A0ACA9SPC8</accession>
<evidence type="ECO:0000313" key="1">
    <source>
        <dbReference type="EMBL" id="CAG8844041.1"/>
    </source>
</evidence>
<keyword evidence="2" id="KW-1185">Reference proteome</keyword>
<protein>
    <submittedName>
        <fullName evidence="1">20763_t:CDS:1</fullName>
    </submittedName>
</protein>
<feature type="non-terminal residue" evidence="1">
    <location>
        <position position="67"/>
    </location>
</feature>
<feature type="non-terminal residue" evidence="1">
    <location>
        <position position="1"/>
    </location>
</feature>
<gene>
    <name evidence="1" type="ORF">RPERSI_LOCUS33033</name>
</gene>
<comment type="caution">
    <text evidence="1">The sequence shown here is derived from an EMBL/GenBank/DDBJ whole genome shotgun (WGS) entry which is preliminary data.</text>
</comment>
<dbReference type="Proteomes" id="UP000789920">
    <property type="component" value="Unassembled WGS sequence"/>
</dbReference>
<evidence type="ECO:0000313" key="2">
    <source>
        <dbReference type="Proteomes" id="UP000789920"/>
    </source>
</evidence>